<keyword evidence="4" id="KW-1185">Reference proteome</keyword>
<dbReference type="Pfam" id="PF12804">
    <property type="entry name" value="NTP_transf_3"/>
    <property type="match status" value="1"/>
</dbReference>
<dbReference type="AlphaFoldDB" id="A0A845M3Y1"/>
<organism evidence="3 4">
    <name type="scientific">Maritimibacter harenae</name>
    <dbReference type="NCBI Taxonomy" id="2606218"/>
    <lineage>
        <taxon>Bacteria</taxon>
        <taxon>Pseudomonadati</taxon>
        <taxon>Pseudomonadota</taxon>
        <taxon>Alphaproteobacteria</taxon>
        <taxon>Rhodobacterales</taxon>
        <taxon>Roseobacteraceae</taxon>
        <taxon>Maritimibacter</taxon>
    </lineage>
</organism>
<dbReference type="InterPro" id="IPR029044">
    <property type="entry name" value="Nucleotide-diphossugar_trans"/>
</dbReference>
<dbReference type="InterPro" id="IPR025877">
    <property type="entry name" value="MobA-like_NTP_Trfase"/>
</dbReference>
<accession>A0A845M3Y1</accession>
<name>A0A845M3Y1_9RHOB</name>
<proteinExistence type="predicted"/>
<dbReference type="PANTHER" id="PTHR43777:SF1">
    <property type="entry name" value="MOLYBDENUM COFACTOR CYTIDYLYLTRANSFERASE"/>
    <property type="match status" value="1"/>
</dbReference>
<dbReference type="PANTHER" id="PTHR43777">
    <property type="entry name" value="MOLYBDENUM COFACTOR CYTIDYLYLTRANSFERASE"/>
    <property type="match status" value="1"/>
</dbReference>
<keyword evidence="3" id="KW-0808">Transferase</keyword>
<evidence type="ECO:0000256" key="1">
    <source>
        <dbReference type="ARBA" id="ARBA00022842"/>
    </source>
</evidence>
<dbReference type="GO" id="GO:0016779">
    <property type="term" value="F:nucleotidyltransferase activity"/>
    <property type="evidence" value="ECO:0007669"/>
    <property type="project" value="UniProtKB-ARBA"/>
</dbReference>
<keyword evidence="1" id="KW-0460">Magnesium</keyword>
<dbReference type="EMBL" id="WTUX01000011">
    <property type="protein sequence ID" value="MZR13108.1"/>
    <property type="molecule type" value="Genomic_DNA"/>
</dbReference>
<evidence type="ECO:0000313" key="3">
    <source>
        <dbReference type="EMBL" id="MZR13108.1"/>
    </source>
</evidence>
<feature type="domain" description="MobA-like NTP transferase" evidence="2">
    <location>
        <begin position="8"/>
        <end position="168"/>
    </location>
</feature>
<comment type="caution">
    <text evidence="3">The sequence shown here is derived from an EMBL/GenBank/DDBJ whole genome shotgun (WGS) entry which is preliminary data.</text>
</comment>
<dbReference type="Proteomes" id="UP000467322">
    <property type="component" value="Unassembled WGS sequence"/>
</dbReference>
<reference evidence="3 4" key="1">
    <citation type="submission" date="2019-12" db="EMBL/GenBank/DDBJ databases">
        <title>Maritimibacter sp. nov. sp. isolated from sea sand.</title>
        <authorList>
            <person name="Kim J."/>
            <person name="Jeong S.E."/>
            <person name="Jung H.S."/>
            <person name="Jeon C.O."/>
        </authorList>
    </citation>
    <scope>NUCLEOTIDE SEQUENCE [LARGE SCALE GENOMIC DNA]</scope>
    <source>
        <strain evidence="3 4">DP07</strain>
    </source>
</reference>
<dbReference type="SUPFAM" id="SSF53448">
    <property type="entry name" value="Nucleotide-diphospho-sugar transferases"/>
    <property type="match status" value="1"/>
</dbReference>
<protein>
    <submittedName>
        <fullName evidence="3">NTP transferase domain-containing protein</fullName>
    </submittedName>
</protein>
<gene>
    <name evidence="3" type="ORF">GQE99_08760</name>
</gene>
<evidence type="ECO:0000259" key="2">
    <source>
        <dbReference type="Pfam" id="PF12804"/>
    </source>
</evidence>
<dbReference type="RefSeq" id="WP_161351215.1">
    <property type="nucleotide sequence ID" value="NZ_WTUX01000011.1"/>
</dbReference>
<evidence type="ECO:0000313" key="4">
    <source>
        <dbReference type="Proteomes" id="UP000467322"/>
    </source>
</evidence>
<dbReference type="Gene3D" id="3.90.550.10">
    <property type="entry name" value="Spore Coat Polysaccharide Biosynthesis Protein SpsA, Chain A"/>
    <property type="match status" value="1"/>
</dbReference>
<dbReference type="CDD" id="cd04182">
    <property type="entry name" value="GT_2_like_f"/>
    <property type="match status" value="1"/>
</dbReference>
<sequence length="201" mass="21493">MTPVALPVLILAAGASSRMGGRDKLMEEVDGVPLLRDRIEAALATGQPVLVTLPPREAAPARWDLIDALPIAAVEVPDADQGMARSLAAGITALPEGAMAVMVVLADMPDVTTDDMRRVLAEFDGDMILRGATADGKLGHPVVFPARDFAALRSLEGDEGARTLIEDNQDRIRPISLPYAHARTDLDTPEDWKNWRAGQPS</sequence>